<dbReference type="Proteomes" id="UP000032141">
    <property type="component" value="Chromosome C4"/>
</dbReference>
<accession>A0A0D3BVX5</accession>
<feature type="region of interest" description="Disordered" evidence="1">
    <location>
        <begin position="78"/>
        <end position="117"/>
    </location>
</feature>
<dbReference type="EnsemblPlants" id="Bo4g096510.1">
    <property type="protein sequence ID" value="Bo4g096510.1"/>
    <property type="gene ID" value="Bo4g096510"/>
</dbReference>
<organism evidence="3 4">
    <name type="scientific">Brassica oleracea var. oleracea</name>
    <dbReference type="NCBI Taxonomy" id="109376"/>
    <lineage>
        <taxon>Eukaryota</taxon>
        <taxon>Viridiplantae</taxon>
        <taxon>Streptophyta</taxon>
        <taxon>Embryophyta</taxon>
        <taxon>Tracheophyta</taxon>
        <taxon>Spermatophyta</taxon>
        <taxon>Magnoliopsida</taxon>
        <taxon>eudicotyledons</taxon>
        <taxon>Gunneridae</taxon>
        <taxon>Pentapetalae</taxon>
        <taxon>rosids</taxon>
        <taxon>malvids</taxon>
        <taxon>Brassicales</taxon>
        <taxon>Brassicaceae</taxon>
        <taxon>Brassiceae</taxon>
        <taxon>Brassica</taxon>
    </lineage>
</organism>
<evidence type="ECO:0000256" key="1">
    <source>
        <dbReference type="SAM" id="MobiDB-lite"/>
    </source>
</evidence>
<dbReference type="AlphaFoldDB" id="A0A0D3BVX5"/>
<name>A0A0D3BVX5_BRAOL</name>
<proteinExistence type="predicted"/>
<sequence length="588" mass="66879">MKLTMDLEKLRKYPSITEDEKDRKKVLIDFRLNLMKGCLRTPFEDQAECSFIERVEQEIELPGRVRLVIECQSQKQNMSRIMPKRGRDEEGVVDPAHSSDGLDWSSPSNGRADHVVDPARPSAKLDVEHDKIGAAPCKGCLGTLVEGIKPLVVRPGVEILKTCFPVRPLWVFDTMPRGVEDQCIGFRARPRSNHGFRGCFTILQGFSLNPAFEKHFGLSTDVRTQKLLFLVGFLRSISCTFEDVSYNSRSSVTSFPYMPHFTGCVHSDSQGRCSSCNRPWYFRVNIKSQNVFHRFFERILMTHSFPEQIGQPEVNLANDREESVFFVANVFYAHDCNKKCCIVFEIMFMIIWIGAAVAGVVLPALLPTVTLSFVFPDIVLIKRFAAMKDEKDTKKVLIYFRLSLMKGCLRTPFEDQAERSSIERVEQEIELPGRVRLVIDSAIRRAGRVVDTGRPSTKLDGVLCPPLNKTGITSDIDFVVTDFDPNIPDGRILVWFSDLDDGKLFLLLERFVAEMSSPVSLVLCVVIGHDVQSVLIKTSSALRHYFQRWGFCIHSWKFQTNGVVLLPTDIVRKDTKKDERVDHILDMI</sequence>
<evidence type="ECO:0000256" key="2">
    <source>
        <dbReference type="SAM" id="Phobius"/>
    </source>
</evidence>
<keyword evidence="4" id="KW-1185">Reference proteome</keyword>
<feature type="transmembrane region" description="Helical" evidence="2">
    <location>
        <begin position="346"/>
        <end position="375"/>
    </location>
</feature>
<dbReference type="Gramene" id="Bo4g096510.1">
    <property type="protein sequence ID" value="Bo4g096510.1"/>
    <property type="gene ID" value="Bo4g096510"/>
</dbReference>
<reference evidence="3 4" key="1">
    <citation type="journal article" date="2014" name="Genome Biol.">
        <title>Transcriptome and methylome profiling reveals relics of genome dominance in the mesopolyploid Brassica oleracea.</title>
        <authorList>
            <person name="Parkin I.A."/>
            <person name="Koh C."/>
            <person name="Tang H."/>
            <person name="Robinson S.J."/>
            <person name="Kagale S."/>
            <person name="Clarke W.E."/>
            <person name="Town C.D."/>
            <person name="Nixon J."/>
            <person name="Krishnakumar V."/>
            <person name="Bidwell S.L."/>
            <person name="Denoeud F."/>
            <person name="Belcram H."/>
            <person name="Links M.G."/>
            <person name="Just J."/>
            <person name="Clarke C."/>
            <person name="Bender T."/>
            <person name="Huebert T."/>
            <person name="Mason A.S."/>
            <person name="Pires J.C."/>
            <person name="Barker G."/>
            <person name="Moore J."/>
            <person name="Walley P.G."/>
            <person name="Manoli S."/>
            <person name="Batley J."/>
            <person name="Edwards D."/>
            <person name="Nelson M.N."/>
            <person name="Wang X."/>
            <person name="Paterson A.H."/>
            <person name="King G."/>
            <person name="Bancroft I."/>
            <person name="Chalhoub B."/>
            <person name="Sharpe A.G."/>
        </authorList>
    </citation>
    <scope>NUCLEOTIDE SEQUENCE</scope>
    <source>
        <strain evidence="3 4">cv. TO1000</strain>
    </source>
</reference>
<evidence type="ECO:0000313" key="4">
    <source>
        <dbReference type="Proteomes" id="UP000032141"/>
    </source>
</evidence>
<keyword evidence="2" id="KW-0812">Transmembrane</keyword>
<evidence type="ECO:0000313" key="3">
    <source>
        <dbReference type="EnsemblPlants" id="Bo4g096510.1"/>
    </source>
</evidence>
<keyword evidence="2" id="KW-1133">Transmembrane helix</keyword>
<reference evidence="3" key="2">
    <citation type="submission" date="2015-03" db="UniProtKB">
        <authorList>
            <consortium name="EnsemblPlants"/>
        </authorList>
    </citation>
    <scope>IDENTIFICATION</scope>
</reference>
<keyword evidence="2" id="KW-0472">Membrane</keyword>
<protein>
    <submittedName>
        <fullName evidence="3">Uncharacterized protein</fullName>
    </submittedName>
</protein>
<dbReference type="HOGENOM" id="CLU_464115_0_0_1"/>